<dbReference type="Pfam" id="PF13201">
    <property type="entry name" value="PCMD"/>
    <property type="match status" value="1"/>
</dbReference>
<reference evidence="3" key="1">
    <citation type="submission" date="2020-10" db="EMBL/GenBank/DDBJ databases">
        <authorList>
            <person name="Gilroy R."/>
        </authorList>
    </citation>
    <scope>NUCLEOTIDE SEQUENCE</scope>
    <source>
        <strain evidence="3">ChiHjej13B12-12457</strain>
    </source>
</reference>
<sequence length="541" mass="60184">MNRNTLYRMMLFLLLTTSVAGCIKNDIPYPRRLGKITAFEVSGQIGGAVIDSTARTVSVEVADTVDLAQVRLVRFEMPENTVSDPSPDDVVVLDLREPMEFVLTTWPDQHYTWTVSATQTMERYIRVENQVRETQFNSYERQAVVYVSTDQPKDSIVITDMKLGPTESVITPDFTTVHDFTAPQEFTTTYKEESEVWTVWVMQVEATLLTQDADAWATVAYLSGTVPSGSDTPGFRWRQAGSDQWQEAQGVSVDGTSVSAVLTGLEPGTEYSYRVYAGVQEGQEVSFTTEEALQMPNMGFDAWVKDGSSWFANPDLENGYWWDSGNIGANLIGEANPTSPEENFLAVSGEGKKAARLETVKVVIAMAGGNVFSGHFGEVQGMGAEVFFGRPFETRPTQLTGYYSYVPVPIDNVNPPSGVALPFDRNTIAGRMDRCHIFVYVTAWDGPYRVNTTEHRYLDINDPDVIGYGELIDSTGTGGQYRQFSIDIKYRDHRKPTYCAVVAVASRYADYFTGGIGSLMYVDEFAFGYDGTPVWEEDAQQ</sequence>
<accession>A0A9D1E2A2</accession>
<evidence type="ECO:0000313" key="4">
    <source>
        <dbReference type="Proteomes" id="UP000886744"/>
    </source>
</evidence>
<dbReference type="PROSITE" id="PS51257">
    <property type="entry name" value="PROKAR_LIPOPROTEIN"/>
    <property type="match status" value="1"/>
</dbReference>
<dbReference type="EMBL" id="DVHI01000075">
    <property type="protein sequence ID" value="HIR63094.1"/>
    <property type="molecule type" value="Genomic_DNA"/>
</dbReference>
<evidence type="ECO:0000313" key="3">
    <source>
        <dbReference type="EMBL" id="HIR63094.1"/>
    </source>
</evidence>
<feature type="domain" description="Putative carbohydrate metabolism" evidence="2">
    <location>
        <begin position="300"/>
        <end position="525"/>
    </location>
</feature>
<dbReference type="AlphaFoldDB" id="A0A9D1E2A2"/>
<dbReference type="InterPro" id="IPR025112">
    <property type="entry name" value="PCMD"/>
</dbReference>
<feature type="chain" id="PRO_5038646573" evidence="1">
    <location>
        <begin position="21"/>
        <end position="541"/>
    </location>
</feature>
<dbReference type="Proteomes" id="UP000886744">
    <property type="component" value="Unassembled WGS sequence"/>
</dbReference>
<keyword evidence="1" id="KW-0732">Signal</keyword>
<gene>
    <name evidence="3" type="ORF">IAC94_06200</name>
</gene>
<reference evidence="3" key="2">
    <citation type="journal article" date="2021" name="PeerJ">
        <title>Extensive microbial diversity within the chicken gut microbiome revealed by metagenomics and culture.</title>
        <authorList>
            <person name="Gilroy R."/>
            <person name="Ravi A."/>
            <person name="Getino M."/>
            <person name="Pursley I."/>
            <person name="Horton D.L."/>
            <person name="Alikhan N.F."/>
            <person name="Baker D."/>
            <person name="Gharbi K."/>
            <person name="Hall N."/>
            <person name="Watson M."/>
            <person name="Adriaenssens E.M."/>
            <person name="Foster-Nyarko E."/>
            <person name="Jarju S."/>
            <person name="Secka A."/>
            <person name="Antonio M."/>
            <person name="Oren A."/>
            <person name="Chaudhuri R.R."/>
            <person name="La Ragione R."/>
            <person name="Hildebrand F."/>
            <person name="Pallen M.J."/>
        </authorList>
    </citation>
    <scope>NUCLEOTIDE SEQUENCE</scope>
    <source>
        <strain evidence="3">ChiHjej13B12-12457</strain>
    </source>
</reference>
<evidence type="ECO:0000259" key="2">
    <source>
        <dbReference type="Pfam" id="PF13201"/>
    </source>
</evidence>
<dbReference type="InterPro" id="IPR013783">
    <property type="entry name" value="Ig-like_fold"/>
</dbReference>
<feature type="signal peptide" evidence="1">
    <location>
        <begin position="1"/>
        <end position="20"/>
    </location>
</feature>
<dbReference type="Gene3D" id="2.60.120.890">
    <property type="entry name" value="BT2081, beta-jelly-roll domain"/>
    <property type="match status" value="1"/>
</dbReference>
<comment type="caution">
    <text evidence="3">The sequence shown here is derived from an EMBL/GenBank/DDBJ whole genome shotgun (WGS) entry which is preliminary data.</text>
</comment>
<dbReference type="Gene3D" id="2.60.40.10">
    <property type="entry name" value="Immunoglobulins"/>
    <property type="match status" value="1"/>
</dbReference>
<dbReference type="SUPFAM" id="SSF49265">
    <property type="entry name" value="Fibronectin type III"/>
    <property type="match status" value="1"/>
</dbReference>
<evidence type="ECO:0000256" key="1">
    <source>
        <dbReference type="SAM" id="SignalP"/>
    </source>
</evidence>
<proteinExistence type="predicted"/>
<dbReference type="InterPro" id="IPR036116">
    <property type="entry name" value="FN3_sf"/>
</dbReference>
<dbReference type="CDD" id="cd00063">
    <property type="entry name" value="FN3"/>
    <property type="match status" value="1"/>
</dbReference>
<dbReference type="InterPro" id="IPR003961">
    <property type="entry name" value="FN3_dom"/>
</dbReference>
<protein>
    <submittedName>
        <fullName evidence="3">PCMD domain-containing protein</fullName>
    </submittedName>
</protein>
<dbReference type="InterPro" id="IPR038653">
    <property type="entry name" value="Put_CMD_sf"/>
</dbReference>
<name>A0A9D1E2A2_9BACT</name>
<organism evidence="3 4">
    <name type="scientific">Candidatus Coprenecus avistercoris</name>
    <dbReference type="NCBI Taxonomy" id="2840730"/>
    <lineage>
        <taxon>Bacteria</taxon>
        <taxon>Pseudomonadati</taxon>
        <taxon>Bacteroidota</taxon>
        <taxon>Bacteroidia</taxon>
        <taxon>Bacteroidales</taxon>
        <taxon>Rikenellaceae</taxon>
        <taxon>Rikenellaceae incertae sedis</taxon>
        <taxon>Candidatus Coprenecus</taxon>
    </lineage>
</organism>